<dbReference type="InterPro" id="IPR003660">
    <property type="entry name" value="HAMP_dom"/>
</dbReference>
<dbReference type="Pfam" id="PF00015">
    <property type="entry name" value="MCPsignal"/>
    <property type="match status" value="1"/>
</dbReference>
<accession>K2JZ05</accession>
<dbReference type="PANTHER" id="PTHR32089">
    <property type="entry name" value="METHYL-ACCEPTING CHEMOTAXIS PROTEIN MCPB"/>
    <property type="match status" value="1"/>
</dbReference>
<keyword evidence="5" id="KW-0812">Transmembrane</keyword>
<dbReference type="GO" id="GO:0007165">
    <property type="term" value="P:signal transduction"/>
    <property type="evidence" value="ECO:0007669"/>
    <property type="project" value="UniProtKB-KW"/>
</dbReference>
<dbReference type="Gene3D" id="1.10.287.950">
    <property type="entry name" value="Methyl-accepting chemotaxis protein"/>
    <property type="match status" value="1"/>
</dbReference>
<dbReference type="EMBL" id="AMRG01000017">
    <property type="protein sequence ID" value="EKE80623.1"/>
    <property type="molecule type" value="Genomic_DNA"/>
</dbReference>
<dbReference type="OrthoDB" id="7054443at2"/>
<dbReference type="CDD" id="cd19411">
    <property type="entry name" value="MCP2201-like_sensor"/>
    <property type="match status" value="1"/>
</dbReference>
<organism evidence="8 9">
    <name type="scientific">Idiomarina xiamenensis 10-D-4</name>
    <dbReference type="NCBI Taxonomy" id="740709"/>
    <lineage>
        <taxon>Bacteria</taxon>
        <taxon>Pseudomonadati</taxon>
        <taxon>Pseudomonadota</taxon>
        <taxon>Gammaproteobacteria</taxon>
        <taxon>Alteromonadales</taxon>
        <taxon>Idiomarinaceae</taxon>
        <taxon>Idiomarina</taxon>
    </lineage>
</organism>
<evidence type="ECO:0000256" key="4">
    <source>
        <dbReference type="PROSITE-ProRule" id="PRU00284"/>
    </source>
</evidence>
<dbReference type="PANTHER" id="PTHR32089:SF120">
    <property type="entry name" value="METHYL-ACCEPTING CHEMOTAXIS PROTEIN TLPQ"/>
    <property type="match status" value="1"/>
</dbReference>
<evidence type="ECO:0000259" key="6">
    <source>
        <dbReference type="PROSITE" id="PS50111"/>
    </source>
</evidence>
<dbReference type="FunFam" id="1.10.287.950:FF:000001">
    <property type="entry name" value="Methyl-accepting chemotaxis sensory transducer"/>
    <property type="match status" value="1"/>
</dbReference>
<dbReference type="InterPro" id="IPR024478">
    <property type="entry name" value="HlyB_4HB_MCP"/>
</dbReference>
<reference evidence="8 9" key="1">
    <citation type="journal article" date="2012" name="J. Bacteriol.">
        <title>Genome Sequence of Idiomarina xiamenensis Type Strain 10-D-4.</title>
        <authorList>
            <person name="Lai Q."/>
            <person name="Wang L."/>
            <person name="Wang W."/>
            <person name="Shao Z."/>
        </authorList>
    </citation>
    <scope>NUCLEOTIDE SEQUENCE [LARGE SCALE GENOMIC DNA]</scope>
    <source>
        <strain evidence="8 9">10-D-4</strain>
    </source>
</reference>
<evidence type="ECO:0000256" key="2">
    <source>
        <dbReference type="ARBA" id="ARBA00023224"/>
    </source>
</evidence>
<comment type="similarity">
    <text evidence="3">Belongs to the methyl-accepting chemotaxis (MCP) protein family.</text>
</comment>
<proteinExistence type="inferred from homology"/>
<dbReference type="GO" id="GO:0006935">
    <property type="term" value="P:chemotaxis"/>
    <property type="evidence" value="ECO:0007669"/>
    <property type="project" value="InterPro"/>
</dbReference>
<dbReference type="PROSITE" id="PS50885">
    <property type="entry name" value="HAMP"/>
    <property type="match status" value="1"/>
</dbReference>
<dbReference type="eggNOG" id="COG0840">
    <property type="taxonomic scope" value="Bacteria"/>
</dbReference>
<dbReference type="InterPro" id="IPR004089">
    <property type="entry name" value="MCPsignal_dom"/>
</dbReference>
<dbReference type="Pfam" id="PF00672">
    <property type="entry name" value="HAMP"/>
    <property type="match status" value="1"/>
</dbReference>
<dbReference type="Proteomes" id="UP000014115">
    <property type="component" value="Unassembled WGS sequence"/>
</dbReference>
<feature type="transmembrane region" description="Helical" evidence="5">
    <location>
        <begin position="188"/>
        <end position="209"/>
    </location>
</feature>
<comment type="subcellular location">
    <subcellularLocation>
        <location evidence="1">Membrane</location>
    </subcellularLocation>
</comment>
<dbReference type="AlphaFoldDB" id="K2JZ05"/>
<evidence type="ECO:0000313" key="9">
    <source>
        <dbReference type="Proteomes" id="UP000014115"/>
    </source>
</evidence>
<keyword evidence="2 4" id="KW-0807">Transducer</keyword>
<evidence type="ECO:0000313" key="8">
    <source>
        <dbReference type="EMBL" id="EKE80623.1"/>
    </source>
</evidence>
<gene>
    <name evidence="8" type="ORF">A10D4_11711</name>
</gene>
<evidence type="ECO:0000256" key="5">
    <source>
        <dbReference type="SAM" id="Phobius"/>
    </source>
</evidence>
<evidence type="ECO:0000256" key="3">
    <source>
        <dbReference type="ARBA" id="ARBA00029447"/>
    </source>
</evidence>
<dbReference type="SMART" id="SM00304">
    <property type="entry name" value="HAMP"/>
    <property type="match status" value="1"/>
</dbReference>
<dbReference type="SMART" id="SM00283">
    <property type="entry name" value="MA"/>
    <property type="match status" value="1"/>
</dbReference>
<dbReference type="InterPro" id="IPR047347">
    <property type="entry name" value="YvaQ-like_sensor"/>
</dbReference>
<sequence length="543" mass="58689">MFRSVSIGFRAKLAFAFIALLMIGLGLFAVTQQQRMQAQTDEITDVRAQMLEAVYEVAREFLRVRVHTSNIAAATNAADRTRYIARLENADKQFTQALARFDDFNLNANEQRLMRELRTLIQGFNNIQQQVIEKAQAGQNDDAFRLRDSQLMPQTDKVTDIINQLLSLQRDDIKTAATLSADIASTSLSATISAVVISVLLMFLLAWLLTRSIVEPIGRAVGVAKRIAQRDLSLTVDVDGNDEATQLLAALRDMQHGLSDAMRQIGESSDQLASTSEELNSVTEDSSRALHEQTEQLQLAATAVNELTAAIEEVARNAQTTADSSQLADERSQQGLLQIQEMLKEIEGLVADMQRSSSDMTQLANQVKSITSVLDVIRGIADQTNLLALNAAIEAARAGESGRGFAVVADEVRALAKRTQDSTAEIEGMITAVQGASDASVKSMQRGEQRATGTLDMARGAGEALSEITAAVSDINELNLSIASASEEQSKVAREVDGNLTRVNDLSAQTATGANQTAASSAELARLASRLSEMVARFKLANG</sequence>
<dbReference type="SUPFAM" id="SSF58104">
    <property type="entry name" value="Methyl-accepting chemotaxis protein (MCP) signaling domain"/>
    <property type="match status" value="1"/>
</dbReference>
<keyword evidence="5" id="KW-1133">Transmembrane helix</keyword>
<keyword evidence="9" id="KW-1185">Reference proteome</keyword>
<evidence type="ECO:0000259" key="7">
    <source>
        <dbReference type="PROSITE" id="PS50885"/>
    </source>
</evidence>
<dbReference type="GO" id="GO:0004888">
    <property type="term" value="F:transmembrane signaling receptor activity"/>
    <property type="evidence" value="ECO:0007669"/>
    <property type="project" value="InterPro"/>
</dbReference>
<dbReference type="PROSITE" id="PS50111">
    <property type="entry name" value="CHEMOTAXIS_TRANSDUC_2"/>
    <property type="match status" value="1"/>
</dbReference>
<dbReference type="CDD" id="cd06225">
    <property type="entry name" value="HAMP"/>
    <property type="match status" value="1"/>
</dbReference>
<feature type="domain" description="Methyl-accepting transducer" evidence="6">
    <location>
        <begin position="268"/>
        <end position="504"/>
    </location>
</feature>
<protein>
    <submittedName>
        <fullName evidence="8">Methyl-accepting chemotaxis protein</fullName>
    </submittedName>
</protein>
<dbReference type="Pfam" id="PF12729">
    <property type="entry name" value="4HB_MCP_1"/>
    <property type="match status" value="1"/>
</dbReference>
<comment type="caution">
    <text evidence="8">The sequence shown here is derived from an EMBL/GenBank/DDBJ whole genome shotgun (WGS) entry which is preliminary data.</text>
</comment>
<keyword evidence="5" id="KW-0472">Membrane</keyword>
<dbReference type="STRING" id="740709.A10D4_11711"/>
<evidence type="ECO:0000256" key="1">
    <source>
        <dbReference type="ARBA" id="ARBA00004370"/>
    </source>
</evidence>
<feature type="domain" description="HAMP" evidence="7">
    <location>
        <begin position="211"/>
        <end position="263"/>
    </location>
</feature>
<dbReference type="CDD" id="cd11386">
    <property type="entry name" value="MCP_signal"/>
    <property type="match status" value="1"/>
</dbReference>
<dbReference type="InterPro" id="IPR004090">
    <property type="entry name" value="Chemotax_Me-accpt_rcpt"/>
</dbReference>
<dbReference type="GO" id="GO:0016020">
    <property type="term" value="C:membrane"/>
    <property type="evidence" value="ECO:0007669"/>
    <property type="project" value="UniProtKB-SubCell"/>
</dbReference>
<dbReference type="PATRIC" id="fig|740709.3.peg.2366"/>
<name>K2JZ05_9GAMM</name>
<dbReference type="PRINTS" id="PR00260">
    <property type="entry name" value="CHEMTRNSDUCR"/>
</dbReference>
<dbReference type="RefSeq" id="WP_008489724.1">
    <property type="nucleotide sequence ID" value="NZ_AMRG01000017.1"/>
</dbReference>